<comment type="caution">
    <text evidence="1">The sequence shown here is derived from an EMBL/GenBank/DDBJ whole genome shotgun (WGS) entry which is preliminary data.</text>
</comment>
<accession>A0A645CAI1</accession>
<proteinExistence type="predicted"/>
<dbReference type="EMBL" id="VSSQ01025659">
    <property type="protein sequence ID" value="MPM73941.1"/>
    <property type="molecule type" value="Genomic_DNA"/>
</dbReference>
<protein>
    <submittedName>
        <fullName evidence="1">Uncharacterized protein</fullName>
    </submittedName>
</protein>
<name>A0A645CAI1_9ZZZZ</name>
<sequence length="70" mass="7818">MVLIRRLPPCPLASISLTSVSESIAKAPGKHKKTKNFRIKSIDSRKVEKYNIEGQRWSKKVGLRPDGGKS</sequence>
<gene>
    <name evidence="1" type="ORF">SDC9_120926</name>
</gene>
<dbReference type="AlphaFoldDB" id="A0A645CAI1"/>
<organism evidence="1">
    <name type="scientific">bioreactor metagenome</name>
    <dbReference type="NCBI Taxonomy" id="1076179"/>
    <lineage>
        <taxon>unclassified sequences</taxon>
        <taxon>metagenomes</taxon>
        <taxon>ecological metagenomes</taxon>
    </lineage>
</organism>
<evidence type="ECO:0000313" key="1">
    <source>
        <dbReference type="EMBL" id="MPM73941.1"/>
    </source>
</evidence>
<reference evidence="1" key="1">
    <citation type="submission" date="2019-08" db="EMBL/GenBank/DDBJ databases">
        <authorList>
            <person name="Kucharzyk K."/>
            <person name="Murdoch R.W."/>
            <person name="Higgins S."/>
            <person name="Loffler F."/>
        </authorList>
    </citation>
    <scope>NUCLEOTIDE SEQUENCE</scope>
</reference>